<dbReference type="GO" id="GO:0006355">
    <property type="term" value="P:regulation of DNA-templated transcription"/>
    <property type="evidence" value="ECO:0007669"/>
    <property type="project" value="InterPro"/>
</dbReference>
<gene>
    <name evidence="5" type="ORF">H3H39_26250</name>
</gene>
<dbReference type="CDD" id="cd02440">
    <property type="entry name" value="AdoMet_MTases"/>
    <property type="match status" value="1"/>
</dbReference>
<organism evidence="5 6">
    <name type="scientific">Rugamonas apoptosis</name>
    <dbReference type="NCBI Taxonomy" id="2758570"/>
    <lineage>
        <taxon>Bacteria</taxon>
        <taxon>Pseudomonadati</taxon>
        <taxon>Pseudomonadota</taxon>
        <taxon>Betaproteobacteria</taxon>
        <taxon>Burkholderiales</taxon>
        <taxon>Oxalobacteraceae</taxon>
        <taxon>Telluria group</taxon>
        <taxon>Rugamonas</taxon>
    </lineage>
</organism>
<dbReference type="RefSeq" id="WP_182157357.1">
    <property type="nucleotide sequence ID" value="NZ_JACEZU010000019.1"/>
</dbReference>
<name>A0A7W2INC2_9BURK</name>
<dbReference type="Proteomes" id="UP000573499">
    <property type="component" value="Unassembled WGS sequence"/>
</dbReference>
<dbReference type="Pfam" id="PF13872">
    <property type="entry name" value="AAA_34"/>
    <property type="match status" value="1"/>
</dbReference>
<accession>A0A7W2INC2</accession>
<evidence type="ECO:0000259" key="3">
    <source>
        <dbReference type="Pfam" id="PF13871"/>
    </source>
</evidence>
<feature type="compositionally biased region" description="Basic and acidic residues" evidence="2">
    <location>
        <begin position="889"/>
        <end position="899"/>
    </location>
</feature>
<evidence type="ECO:0000256" key="1">
    <source>
        <dbReference type="ARBA" id="ARBA00006992"/>
    </source>
</evidence>
<comment type="similarity">
    <text evidence="1">Belongs to the SBNO family.</text>
</comment>
<evidence type="ECO:0000313" key="6">
    <source>
        <dbReference type="Proteomes" id="UP000573499"/>
    </source>
</evidence>
<evidence type="ECO:0000313" key="5">
    <source>
        <dbReference type="EMBL" id="MBA5690544.1"/>
    </source>
</evidence>
<dbReference type="InterPro" id="IPR026937">
    <property type="entry name" value="SBNO_Helicase_C_dom"/>
</dbReference>
<dbReference type="InterPro" id="IPR026741">
    <property type="entry name" value="SNO"/>
</dbReference>
<feature type="domain" description="Strawberry notch helicase C" evidence="3">
    <location>
        <begin position="1413"/>
        <end position="1674"/>
    </location>
</feature>
<dbReference type="InterPro" id="IPR027417">
    <property type="entry name" value="P-loop_NTPase"/>
</dbReference>
<proteinExistence type="inferred from homology"/>
<comment type="caution">
    <text evidence="5">The sequence shown here is derived from an EMBL/GenBank/DDBJ whole genome shotgun (WGS) entry which is preliminary data.</text>
</comment>
<keyword evidence="6" id="KW-1185">Reference proteome</keyword>
<evidence type="ECO:0000259" key="4">
    <source>
        <dbReference type="Pfam" id="PF13872"/>
    </source>
</evidence>
<dbReference type="PANTHER" id="PTHR12706:SF30">
    <property type="entry name" value="PROTEIN STRAWBERRY NOTCH-RELATED"/>
    <property type="match status" value="1"/>
</dbReference>
<dbReference type="Gene3D" id="3.40.50.150">
    <property type="entry name" value="Vaccinia Virus protein VP39"/>
    <property type="match status" value="1"/>
</dbReference>
<dbReference type="SUPFAM" id="SSF52540">
    <property type="entry name" value="P-loop containing nucleoside triphosphate hydrolases"/>
    <property type="match status" value="1"/>
</dbReference>
<feature type="region of interest" description="Disordered" evidence="2">
    <location>
        <begin position="142"/>
        <end position="165"/>
    </location>
</feature>
<dbReference type="PANTHER" id="PTHR12706">
    <property type="entry name" value="STRAWBERRY NOTCH-RELATED"/>
    <property type="match status" value="1"/>
</dbReference>
<dbReference type="InterPro" id="IPR029063">
    <property type="entry name" value="SAM-dependent_MTases_sf"/>
</dbReference>
<feature type="region of interest" description="Disordered" evidence="2">
    <location>
        <begin position="2262"/>
        <end position="2310"/>
    </location>
</feature>
<dbReference type="SUPFAM" id="SSF53335">
    <property type="entry name" value="S-adenosyl-L-methionine-dependent methyltransferases"/>
    <property type="match status" value="1"/>
</dbReference>
<feature type="compositionally biased region" description="Basic and acidic residues" evidence="2">
    <location>
        <begin position="831"/>
        <end position="847"/>
    </location>
</feature>
<evidence type="ECO:0000256" key="2">
    <source>
        <dbReference type="SAM" id="MobiDB-lite"/>
    </source>
</evidence>
<sequence length="2310" mass="250487">MPIPITPQQGPTTAIEDDREPVIQGDLASRSSQLERAAHVYRRVIAALEPGEGLSAAQMRTHFADQIADPARYHEIGEVPNAKGLRIGDRVVRIGREHEVHFITSIITDLAGDQSSVRVHTVSPTSYGGWCELDDVERVEDSPLEPGTADVPVASHVASDDGPARDAEMTIRDASTEGPLSKRVDRTLARRNARASSEAARWGFAPDSLAPGPDGIISAKFDRSERFAELRDGKISVFIDVAQAPNGLWASAVRADDTVDTYATVLAPNGRCRPYSTLDAAVNGALHQLKPHLNEFLHERIKSTAHATLRRRARATLAQRDPALVHKIRSLARHHIQSSVDLFDDGIDLLSGPAYTAHRIELLTLIDGIAPSSGRAATIGALKDAFFDIAAIDDPSPQRRTELLERWLRDAPAPLADSRGEPPQQLQGAMPIAPLKPATAAISTAMPAHAGDEGGPATAGIINVRATLELSAWVANAIKSGRPFSATELFAAADAAFGGTCARGQYTPRDAYDAMEAGVNMAIMAEGLTPHGSVEDALVKLDRLERIMRCLPQQTRRAGETESHDQFSTVPPLAFVGAWAANIARDDLVLEPSAGTGAQAIFGELAGARLIINELSARRLAILRAHWPHWTSYAENGEQLHNILPPEQIPAVVLMNPPFSASAGRLGDTRSASVVELHLLQAVKRLAPNGRLVAIVAESMSPDRPGHGPCWSEIKQSCRLRANLLVDGRFYRKYGTRVDVRLVVLDKTGAHQGAIVAESIREPGDALELLEEIRNERQGQPNRPRLVPSAEPGSGGAASDRVPEPARTAGVGTDALGIGERPGHQSLSGELARRGDTERGDRPDEHMGSTLGDALPDQPGASARPGILPGAAGAVDGTRPGGRGHGPARRPDQRSHDDGRLAGVDIAATAAPLAASALTDAVYEQYVPQRLTVIGSQPHPGTLVQSAAMAAVMPPAPTHRPRLPPEVIESGRLSLPQLEAVVYAGQAHVHHLPSGERQGFFIGDGTGVGKGREISAVILDSVHAGRQKAVWISEKSGLMRDAKRDFAGVLGDPALIFSHAKIKPADAILQPAGIAFTSYSLLARSEAKTTQNKRAPAKARLQQLLNWLGPDFDGVIAFDESHNMANVIEKRGSRGKTPPAAKALAGVELQRALPQARIIYVSATGATEVSNLAYATRLGLWGDGTPFHSAQDFTKSVDAGGVAAMELICRDMKAMGVYIARSLSFDGVTYERLEHELTPLQIDIYNALAGAWQTVLKNVNAALASTGQGKDGNAKSAAMSRFWGAHQRFFNQVVTSMQMATVIEHAREQLAAGNATVFQLVNTNEAAQERQAADMARSGADLEELDFTPRQNLIDYIRNGFPVQQYEEYKDGNGNTRQRPAVDSQGQAVINREMEAKRDALLETLDAIRIPDNPIDMIINTFGPEQVAEVTGRARRFITQHDDSGAFKVMEQKRSAAASAADADAFMADRKRVLVFSDAGGTGYSFHADLAQANQRKRIHYVIQPGWRADKAVQGMGRTHRTNEASQPHYVLPTTNLEAQRRFISSIARRLDQLGALTKGQRQTGAQGLFSAEDNLESIYAARALRIMFNDMYRHRSPLDFDETANAMGLNGLIDQRTGALNESKLPGIPQFLNRLLSLKTHEQDRVFTEFSRMLRHVIEVAKQQGSYDCGVETVRADSVEKLRDELVHADARTGAETRYVELALHRPQTTTPFSELPVFREDGTLQDGVVGFFRNEKTRKVFALVGTGGGTNEQGILITRGRQYHPTGPVRYVDTVDQIVSASRGCATITRIDMVPAYVGEPFLERWERNGRSFQEYSDIGVKALREGGIKGLEYLGTMLGICAERRAALGKVIDRIKAELGEEEVERQVRAYTRLEHDEAEREWARELAAAPRTYVQRIHFITGALLPIWDRIPGSPRVIRTQTDAGERLLGRVVPPSLLQQTLANLSLTSSVANMSLPDVLSQLASGGRATLANGWQLRTTQVGGDRRIELVGRHMSPGDIRWLSEQGALSERIRWEMRIFIPTGANEAPVLQRILNAKPLTDLVPKGGADTDSPAFSRTGGRSASLVATALPVTAVETVASRLRRGWPTCPEIVCVRTVADLPFAAQADTRGAYWRNRVYLVSGNLSDEADVEFTLAHEVLGHFGMRAILAPQQLEAELTRLRENNPSLARRSTQLEAIFGMSPHQATEEALADMAASGATLRGFQRFALAIQRGLRAVGLTQVADWMEGRTQAETLDLLARARRHVLERHGPLQATIHFAPPTSSEPPGEREANDAGDLRQELHRLALGHASGGNASGGTWPLTP</sequence>
<dbReference type="Pfam" id="PF13871">
    <property type="entry name" value="Helicase_C_4"/>
    <property type="match status" value="1"/>
</dbReference>
<feature type="compositionally biased region" description="Basic and acidic residues" evidence="2">
    <location>
        <begin position="2273"/>
        <end position="2290"/>
    </location>
</feature>
<dbReference type="InterPro" id="IPR039187">
    <property type="entry name" value="SNO_AAA"/>
</dbReference>
<dbReference type="Gene3D" id="3.40.50.300">
    <property type="entry name" value="P-loop containing nucleotide triphosphate hydrolases"/>
    <property type="match status" value="1"/>
</dbReference>
<feature type="region of interest" description="Disordered" evidence="2">
    <location>
        <begin position="775"/>
        <end position="899"/>
    </location>
</feature>
<protein>
    <submittedName>
        <fullName evidence="5">Strawberry notch family protein</fullName>
    </submittedName>
</protein>
<dbReference type="EMBL" id="JACEZU010000019">
    <property type="protein sequence ID" value="MBA5690544.1"/>
    <property type="molecule type" value="Genomic_DNA"/>
</dbReference>
<reference evidence="5 6" key="1">
    <citation type="submission" date="2020-07" db="EMBL/GenBank/DDBJ databases">
        <title>Novel species isolated from subtropical streams in China.</title>
        <authorList>
            <person name="Lu H."/>
        </authorList>
    </citation>
    <scope>NUCLEOTIDE SEQUENCE [LARGE SCALE GENOMIC DNA]</scope>
    <source>
        <strain evidence="5 6">LX47W</strain>
    </source>
</reference>
<feature type="domain" description="Strawberry notch AAA" evidence="4">
    <location>
        <begin position="938"/>
        <end position="1247"/>
    </location>
</feature>